<dbReference type="RefSeq" id="WP_043888905.1">
    <property type="nucleotide sequence ID" value="NZ_CAJDKC010000005.1"/>
</dbReference>
<evidence type="ECO:0000313" key="2">
    <source>
        <dbReference type="Proteomes" id="UP000587508"/>
    </source>
</evidence>
<protein>
    <submittedName>
        <fullName evidence="1">Uncharacterized protein</fullName>
    </submittedName>
</protein>
<reference evidence="1 2" key="1">
    <citation type="submission" date="2020-07" db="EMBL/GenBank/DDBJ databases">
        <authorList>
            <person name="Pothier F. J."/>
        </authorList>
    </citation>
    <scope>NUCLEOTIDE SEQUENCE [LARGE SCALE GENOMIC DNA]</scope>
    <source>
        <strain evidence="1 2">CFBP 7900</strain>
    </source>
</reference>
<dbReference type="Proteomes" id="UP000587508">
    <property type="component" value="Unassembled WGS sequence"/>
</dbReference>
<proteinExistence type="predicted"/>
<accession>A0A6V7FEB9</accession>
<evidence type="ECO:0000313" key="1">
    <source>
        <dbReference type="EMBL" id="CAD0361962.1"/>
    </source>
</evidence>
<sequence>MITANHGVRVAVLAAVLCVLLPGCTARETESSLDAASMKPAMLSAGKTVGPADLRPFLTNGWSSDEPFGVWSIGEDSGLLVRIEKSAAAGTQLVLQVGGLWAPQRQSMEVSIRVNGGNWQHQTLTASAPEPQQISVALPTLAAGDEVRVELHYDRPASPVELGLSSDTRTLGISLRSLQLAARAPWQTLAMVGQATKCTCI</sequence>
<dbReference type="EMBL" id="CAJDKC010000005">
    <property type="protein sequence ID" value="CAD0361958.1"/>
    <property type="molecule type" value="Genomic_DNA"/>
</dbReference>
<comment type="caution">
    <text evidence="1">The sequence shown here is derived from an EMBL/GenBank/DDBJ whole genome shotgun (WGS) entry which is preliminary data.</text>
</comment>
<organism evidence="1 2">
    <name type="scientific">Xanthomonas hortorum pv. carotae</name>
    <dbReference type="NCBI Taxonomy" id="487904"/>
    <lineage>
        <taxon>Bacteria</taxon>
        <taxon>Pseudomonadati</taxon>
        <taxon>Pseudomonadota</taxon>
        <taxon>Gammaproteobacteria</taxon>
        <taxon>Lysobacterales</taxon>
        <taxon>Lysobacteraceae</taxon>
        <taxon>Xanthomonas</taxon>
    </lineage>
</organism>
<name>A0A6V7FEB9_9XANT</name>
<gene>
    <name evidence="1" type="ORF">CFBP7900_37020</name>
</gene>
<dbReference type="AlphaFoldDB" id="A0A6V7FEB9"/>
<dbReference type="EMBL" id="CAJDKC010000005">
    <property type="protein sequence ID" value="CAD0361962.1"/>
    <property type="molecule type" value="Genomic_DNA"/>
</dbReference>